<dbReference type="Proteomes" id="UP000054560">
    <property type="component" value="Unassembled WGS sequence"/>
</dbReference>
<dbReference type="RefSeq" id="XP_014161620.1">
    <property type="nucleotide sequence ID" value="XM_014306145.1"/>
</dbReference>
<dbReference type="AlphaFoldDB" id="A0A0L0GHA7"/>
<proteinExistence type="predicted"/>
<keyword evidence="2" id="KW-1185">Reference proteome</keyword>
<accession>A0A0L0GHA7</accession>
<feature type="non-terminal residue" evidence="1">
    <location>
        <position position="1"/>
    </location>
</feature>
<reference evidence="1 2" key="1">
    <citation type="submission" date="2011-02" db="EMBL/GenBank/DDBJ databases">
        <title>The Genome Sequence of Sphaeroforma arctica JP610.</title>
        <authorList>
            <consortium name="The Broad Institute Genome Sequencing Platform"/>
            <person name="Russ C."/>
            <person name="Cuomo C."/>
            <person name="Young S.K."/>
            <person name="Zeng Q."/>
            <person name="Gargeya S."/>
            <person name="Alvarado L."/>
            <person name="Berlin A."/>
            <person name="Chapman S.B."/>
            <person name="Chen Z."/>
            <person name="Freedman E."/>
            <person name="Gellesch M."/>
            <person name="Goldberg J."/>
            <person name="Griggs A."/>
            <person name="Gujja S."/>
            <person name="Heilman E."/>
            <person name="Heiman D."/>
            <person name="Howarth C."/>
            <person name="Mehta T."/>
            <person name="Neiman D."/>
            <person name="Pearson M."/>
            <person name="Roberts A."/>
            <person name="Saif S."/>
            <person name="Shea T."/>
            <person name="Shenoy N."/>
            <person name="Sisk P."/>
            <person name="Stolte C."/>
            <person name="Sykes S."/>
            <person name="White J."/>
            <person name="Yandava C."/>
            <person name="Burger G."/>
            <person name="Gray M.W."/>
            <person name="Holland P.W.H."/>
            <person name="King N."/>
            <person name="Lang F.B.F."/>
            <person name="Roger A.J."/>
            <person name="Ruiz-Trillo I."/>
            <person name="Haas B."/>
            <person name="Nusbaum C."/>
            <person name="Birren B."/>
        </authorList>
    </citation>
    <scope>NUCLEOTIDE SEQUENCE [LARGE SCALE GENOMIC DNA]</scope>
    <source>
        <strain evidence="1 2">JP610</strain>
    </source>
</reference>
<evidence type="ECO:0000313" key="2">
    <source>
        <dbReference type="Proteomes" id="UP000054560"/>
    </source>
</evidence>
<protein>
    <submittedName>
        <fullName evidence="1">Uncharacterized protein</fullName>
    </submittedName>
</protein>
<dbReference type="GeneID" id="25900656"/>
<evidence type="ECO:0000313" key="1">
    <source>
        <dbReference type="EMBL" id="KNC87718.1"/>
    </source>
</evidence>
<name>A0A0L0GHA7_9EUKA</name>
<dbReference type="EMBL" id="KQ241600">
    <property type="protein sequence ID" value="KNC87718.1"/>
    <property type="molecule type" value="Genomic_DNA"/>
</dbReference>
<organism evidence="1 2">
    <name type="scientific">Sphaeroforma arctica JP610</name>
    <dbReference type="NCBI Taxonomy" id="667725"/>
    <lineage>
        <taxon>Eukaryota</taxon>
        <taxon>Ichthyosporea</taxon>
        <taxon>Ichthyophonida</taxon>
        <taxon>Sphaeroforma</taxon>
    </lineage>
</organism>
<sequence length="101" mass="11404">HICFLGSAAKTCSRLSISSLIFQKQDPEIREDMVDINRSQRVRFGIVSYPSKFEMIENFSGAESECSRDDFFNIFGCHGFKAFSCILHSDTALYVFDCLGA</sequence>
<gene>
    <name evidence="1" type="ORF">SARC_00152</name>
</gene>